<gene>
    <name evidence="3" type="ORF">G3O08_00090</name>
</gene>
<evidence type="ECO:0000256" key="1">
    <source>
        <dbReference type="SAM" id="SignalP"/>
    </source>
</evidence>
<dbReference type="InterPro" id="IPR007730">
    <property type="entry name" value="SPOR-like_dom"/>
</dbReference>
<protein>
    <submittedName>
        <fullName evidence="3">SPOR domain-containing protein</fullName>
    </submittedName>
</protein>
<dbReference type="Pfam" id="PF05036">
    <property type="entry name" value="SPOR"/>
    <property type="match status" value="1"/>
</dbReference>
<dbReference type="EMBL" id="JAAGVY010000001">
    <property type="protein sequence ID" value="NEN21902.1"/>
    <property type="molecule type" value="Genomic_DNA"/>
</dbReference>
<evidence type="ECO:0000313" key="3">
    <source>
        <dbReference type="EMBL" id="NEN21902.1"/>
    </source>
</evidence>
<sequence>MAKKFSIITFIFFFGVSLHSFAQENEDWRLYKPGKTTNRQDSLRTIRENLNIQPELGSIKMIEDSRITQLNERKKEYPTKMDGYRVQIYFGDRSAAQEKRGAFVRSNPELGAYLSYLAPNFRLRVGDFRSRLEAEKLKKEIARNFPGCYIVKDKIELPPLEVAKTEDSENPAEN</sequence>
<reference evidence="3 4" key="1">
    <citation type="submission" date="2020-02" db="EMBL/GenBank/DDBJ databases">
        <title>Out from the shadows clarifying the taxonomy of the family Cryomorphaceae and related taxa by utilizing the GTDB taxonomic framework.</title>
        <authorList>
            <person name="Bowman J.P."/>
        </authorList>
    </citation>
    <scope>NUCLEOTIDE SEQUENCE [LARGE SCALE GENOMIC DNA]</scope>
    <source>
        <strain evidence="3 4">QSSC 1-22</strain>
    </source>
</reference>
<feature type="chain" id="PRO_5029770136" evidence="1">
    <location>
        <begin position="23"/>
        <end position="174"/>
    </location>
</feature>
<accession>A0A7K3WLY3</accession>
<dbReference type="AlphaFoldDB" id="A0A7K3WLY3"/>
<name>A0A7K3WLY3_9FLAO</name>
<organism evidence="3 4">
    <name type="scientific">Cryomorpha ignava</name>
    <dbReference type="NCBI Taxonomy" id="101383"/>
    <lineage>
        <taxon>Bacteria</taxon>
        <taxon>Pseudomonadati</taxon>
        <taxon>Bacteroidota</taxon>
        <taxon>Flavobacteriia</taxon>
        <taxon>Flavobacteriales</taxon>
        <taxon>Cryomorphaceae</taxon>
        <taxon>Cryomorpha</taxon>
    </lineage>
</organism>
<evidence type="ECO:0000313" key="4">
    <source>
        <dbReference type="Proteomes" id="UP000486602"/>
    </source>
</evidence>
<evidence type="ECO:0000259" key="2">
    <source>
        <dbReference type="Pfam" id="PF05036"/>
    </source>
</evidence>
<proteinExistence type="predicted"/>
<comment type="caution">
    <text evidence="3">The sequence shown here is derived from an EMBL/GenBank/DDBJ whole genome shotgun (WGS) entry which is preliminary data.</text>
</comment>
<feature type="domain" description="SPOR" evidence="2">
    <location>
        <begin position="82"/>
        <end position="152"/>
    </location>
</feature>
<feature type="signal peptide" evidence="1">
    <location>
        <begin position="1"/>
        <end position="22"/>
    </location>
</feature>
<keyword evidence="4" id="KW-1185">Reference proteome</keyword>
<dbReference type="RefSeq" id="WP_163282628.1">
    <property type="nucleotide sequence ID" value="NZ_JAAGVY010000001.1"/>
</dbReference>
<dbReference type="Proteomes" id="UP000486602">
    <property type="component" value="Unassembled WGS sequence"/>
</dbReference>
<dbReference type="GO" id="GO:0042834">
    <property type="term" value="F:peptidoglycan binding"/>
    <property type="evidence" value="ECO:0007669"/>
    <property type="project" value="InterPro"/>
</dbReference>
<keyword evidence="1" id="KW-0732">Signal</keyword>